<feature type="domain" description="R13L1/DRL21-like LRR repeat region" evidence="7">
    <location>
        <begin position="472"/>
        <end position="585"/>
    </location>
</feature>
<dbReference type="SUPFAM" id="SSF52058">
    <property type="entry name" value="L domain-like"/>
    <property type="match status" value="1"/>
</dbReference>
<evidence type="ECO:0000259" key="5">
    <source>
        <dbReference type="Pfam" id="PF18052"/>
    </source>
</evidence>
<reference evidence="8 9" key="1">
    <citation type="journal article" date="2020" name="Mol. Plant">
        <title>The Chromosome-Based Rubber Tree Genome Provides New Insights into Spurge Genome Evolution and Rubber Biosynthesis.</title>
        <authorList>
            <person name="Liu J."/>
            <person name="Shi C."/>
            <person name="Shi C.C."/>
            <person name="Li W."/>
            <person name="Zhang Q.J."/>
            <person name="Zhang Y."/>
            <person name="Li K."/>
            <person name="Lu H.F."/>
            <person name="Shi C."/>
            <person name="Zhu S.T."/>
            <person name="Xiao Z.Y."/>
            <person name="Nan H."/>
            <person name="Yue Y."/>
            <person name="Zhu X.G."/>
            <person name="Wu Y."/>
            <person name="Hong X.N."/>
            <person name="Fan G.Y."/>
            <person name="Tong Y."/>
            <person name="Zhang D."/>
            <person name="Mao C.L."/>
            <person name="Liu Y.L."/>
            <person name="Hao S.J."/>
            <person name="Liu W.Q."/>
            <person name="Lv M.Q."/>
            <person name="Zhang H.B."/>
            <person name="Liu Y."/>
            <person name="Hu-Tang G.R."/>
            <person name="Wang J.P."/>
            <person name="Wang J.H."/>
            <person name="Sun Y.H."/>
            <person name="Ni S.B."/>
            <person name="Chen W.B."/>
            <person name="Zhang X.C."/>
            <person name="Jiao Y.N."/>
            <person name="Eichler E.E."/>
            <person name="Li G.H."/>
            <person name="Liu X."/>
            <person name="Gao L.Z."/>
        </authorList>
    </citation>
    <scope>NUCLEOTIDE SEQUENCE [LARGE SCALE GENOMIC DNA]</scope>
    <source>
        <strain evidence="9">cv. GT1</strain>
        <tissue evidence="8">Leaf</tissue>
    </source>
</reference>
<feature type="domain" description="Disease resistance protein winged helix" evidence="6">
    <location>
        <begin position="338"/>
        <end position="402"/>
    </location>
</feature>
<keyword evidence="2" id="KW-0547">Nucleotide-binding</keyword>
<accession>A0A6A6MQL9</accession>
<keyword evidence="1" id="KW-0677">Repeat</keyword>
<dbReference type="Pfam" id="PF25019">
    <property type="entry name" value="LRR_R13L1-DRL21"/>
    <property type="match status" value="1"/>
</dbReference>
<keyword evidence="9" id="KW-1185">Reference proteome</keyword>
<keyword evidence="3" id="KW-0611">Plant defense</keyword>
<dbReference type="InterPro" id="IPR058922">
    <property type="entry name" value="WHD_DRP"/>
</dbReference>
<dbReference type="InterPro" id="IPR044974">
    <property type="entry name" value="Disease_R_plants"/>
</dbReference>
<dbReference type="EMBL" id="JAAGAX010000005">
    <property type="protein sequence ID" value="KAF2316081.1"/>
    <property type="molecule type" value="Genomic_DNA"/>
</dbReference>
<dbReference type="Gene3D" id="1.20.5.4130">
    <property type="match status" value="1"/>
</dbReference>
<protein>
    <recommendedName>
        <fullName evidence="10">Disease resistance RPP13-like protein 1</fullName>
    </recommendedName>
</protein>
<feature type="domain" description="NB-ARC" evidence="4">
    <location>
        <begin position="144"/>
        <end position="282"/>
    </location>
</feature>
<dbReference type="InterPro" id="IPR032675">
    <property type="entry name" value="LRR_dom_sf"/>
</dbReference>
<evidence type="ECO:0000256" key="3">
    <source>
        <dbReference type="ARBA" id="ARBA00022821"/>
    </source>
</evidence>
<evidence type="ECO:0000313" key="9">
    <source>
        <dbReference type="Proteomes" id="UP000467840"/>
    </source>
</evidence>
<dbReference type="PANTHER" id="PTHR23155">
    <property type="entry name" value="DISEASE RESISTANCE PROTEIN RP"/>
    <property type="match status" value="1"/>
</dbReference>
<evidence type="ECO:0000259" key="4">
    <source>
        <dbReference type="Pfam" id="PF00931"/>
    </source>
</evidence>
<dbReference type="Proteomes" id="UP000467840">
    <property type="component" value="Chromosome 15"/>
</dbReference>
<dbReference type="FunFam" id="1.10.10.10:FF:000322">
    <property type="entry name" value="Probable disease resistance protein At1g63360"/>
    <property type="match status" value="1"/>
</dbReference>
<dbReference type="GO" id="GO:0098542">
    <property type="term" value="P:defense response to other organism"/>
    <property type="evidence" value="ECO:0007669"/>
    <property type="project" value="TreeGrafter"/>
</dbReference>
<dbReference type="Pfam" id="PF18052">
    <property type="entry name" value="Rx_N"/>
    <property type="match status" value="1"/>
</dbReference>
<dbReference type="Pfam" id="PF23559">
    <property type="entry name" value="WHD_DRP"/>
    <property type="match status" value="1"/>
</dbReference>
<evidence type="ECO:0000259" key="7">
    <source>
        <dbReference type="Pfam" id="PF25019"/>
    </source>
</evidence>
<dbReference type="Gene3D" id="3.40.50.300">
    <property type="entry name" value="P-loop containing nucleotide triphosphate hydrolases"/>
    <property type="match status" value="1"/>
</dbReference>
<dbReference type="InterPro" id="IPR036388">
    <property type="entry name" value="WH-like_DNA-bd_sf"/>
</dbReference>
<feature type="domain" description="Disease resistance N-terminal" evidence="5">
    <location>
        <begin position="10"/>
        <end position="103"/>
    </location>
</feature>
<dbReference type="InterPro" id="IPR002182">
    <property type="entry name" value="NB-ARC"/>
</dbReference>
<evidence type="ECO:0000256" key="1">
    <source>
        <dbReference type="ARBA" id="ARBA00022737"/>
    </source>
</evidence>
<evidence type="ECO:0000259" key="6">
    <source>
        <dbReference type="Pfam" id="PF23559"/>
    </source>
</evidence>
<dbReference type="PRINTS" id="PR00364">
    <property type="entry name" value="DISEASERSIST"/>
</dbReference>
<gene>
    <name evidence="8" type="ORF">GH714_040876</name>
</gene>
<proteinExistence type="predicted"/>
<organism evidence="8 9">
    <name type="scientific">Hevea brasiliensis</name>
    <name type="common">Para rubber tree</name>
    <name type="synonym">Siphonia brasiliensis</name>
    <dbReference type="NCBI Taxonomy" id="3981"/>
    <lineage>
        <taxon>Eukaryota</taxon>
        <taxon>Viridiplantae</taxon>
        <taxon>Streptophyta</taxon>
        <taxon>Embryophyta</taxon>
        <taxon>Tracheophyta</taxon>
        <taxon>Spermatophyta</taxon>
        <taxon>Magnoliopsida</taxon>
        <taxon>eudicotyledons</taxon>
        <taxon>Gunneridae</taxon>
        <taxon>Pentapetalae</taxon>
        <taxon>rosids</taxon>
        <taxon>fabids</taxon>
        <taxon>Malpighiales</taxon>
        <taxon>Euphorbiaceae</taxon>
        <taxon>Crotonoideae</taxon>
        <taxon>Micrandreae</taxon>
        <taxon>Hevea</taxon>
    </lineage>
</organism>
<dbReference type="AlphaFoldDB" id="A0A6A6MQL9"/>
<comment type="caution">
    <text evidence="8">The sequence shown here is derived from an EMBL/GenBank/DDBJ whole genome shotgun (WGS) entry which is preliminary data.</text>
</comment>
<evidence type="ECO:0000313" key="8">
    <source>
        <dbReference type="EMBL" id="KAF2316081.1"/>
    </source>
</evidence>
<dbReference type="GO" id="GO:0043531">
    <property type="term" value="F:ADP binding"/>
    <property type="evidence" value="ECO:0007669"/>
    <property type="project" value="InterPro"/>
</dbReference>
<dbReference type="InterPro" id="IPR027417">
    <property type="entry name" value="P-loop_NTPase"/>
</dbReference>
<evidence type="ECO:0000256" key="2">
    <source>
        <dbReference type="ARBA" id="ARBA00022741"/>
    </source>
</evidence>
<dbReference type="PANTHER" id="PTHR23155:SF1241">
    <property type="entry name" value="DISEASE RESISTANCE RPP13-LIKE PROTEIN 1-RELATED"/>
    <property type="match status" value="1"/>
</dbReference>
<dbReference type="InterPro" id="IPR041118">
    <property type="entry name" value="Rx_N"/>
</dbReference>
<dbReference type="Gene3D" id="1.10.10.10">
    <property type="entry name" value="Winged helix-like DNA-binding domain superfamily/Winged helix DNA-binding domain"/>
    <property type="match status" value="1"/>
</dbReference>
<dbReference type="FunFam" id="3.40.50.300:FF:001091">
    <property type="entry name" value="Probable disease resistance protein At1g61300"/>
    <property type="match status" value="1"/>
</dbReference>
<dbReference type="InterPro" id="IPR056789">
    <property type="entry name" value="LRR_R13L1-DRL21"/>
</dbReference>
<sequence>MAEGLVGGAILSAFLPVLFDRMASKEFLHFFKGRKLNDGLLNRLKTTLNSVNGLLADAEEKQITQAAVKIWLDDLKEAVYEADDLLDEIAYKALQSKLEPASRRRNKDTLRLIEGVGGKLSSLKTPTTSLPDDDQSSIYGRNVDKEAIIKFLLSDSSVNVRINVIPIVGMGGVGKTTLAQLVYNDISVREHFQLRAWVCVSEAFDVLKITEDILKEISSGSHNDKTMNQLQLQLKEGLSGRKYLLVLDDLWNEEYADWRYLLKPLIHGENGSMIIFTTRNESKTLGGLLRYERDVGKWEKISKSNIWGLSNGNILPALRLSYHHLPSLLKQCFAYCAIFPKDYEFGKEEVVHLWMAEGFLGDEQMEEVGNECFDDLVSRSLFQGSSSRKSHFVMHDLINDLAKFVSGEFCFRFEEGDNSCKIVNRTRHFSFAKSEYGIFNNFPDIYEANICALSYIWSHMRRQRRGEGHLSNMRNLQEVEEAKDALEANLKGKEKIKKLELTWQRYAGTDSENERLVLESLQPHTGLEHLSIHGYGGTSFPIWLDSLEYLTIEDFDRVEVIGPEFYGSCTSIKKPFRSLKVLKFKYMSRWSEWISCEGAFPLLEELHVEGSANLQKVTLPSHLPSLKILDVGECKQFASALNKAPAILKVSTLDMKLEKLPSGLFSLTSYEFDFEMELKETIGALPNDLEKLFSSTAFHSAFH</sequence>
<name>A0A6A6MQL9_HEVBR</name>
<dbReference type="SUPFAM" id="SSF52540">
    <property type="entry name" value="P-loop containing nucleoside triphosphate hydrolases"/>
    <property type="match status" value="1"/>
</dbReference>
<dbReference type="Gene3D" id="3.80.10.10">
    <property type="entry name" value="Ribonuclease Inhibitor"/>
    <property type="match status" value="1"/>
</dbReference>
<dbReference type="Pfam" id="PF00931">
    <property type="entry name" value="NB-ARC"/>
    <property type="match status" value="1"/>
</dbReference>
<evidence type="ECO:0008006" key="10">
    <source>
        <dbReference type="Google" id="ProtNLM"/>
    </source>
</evidence>